<comment type="caution">
    <text evidence="2">The sequence shown here is derived from an EMBL/GenBank/DDBJ whole genome shotgun (WGS) entry which is preliminary data.</text>
</comment>
<feature type="compositionally biased region" description="Polar residues" evidence="1">
    <location>
        <begin position="611"/>
        <end position="626"/>
    </location>
</feature>
<dbReference type="Proteomes" id="UP000266841">
    <property type="component" value="Unassembled WGS sequence"/>
</dbReference>
<reference evidence="2 3" key="1">
    <citation type="journal article" date="2012" name="Genome Biol.">
        <title>Genome and low-iron response of an oceanic diatom adapted to chronic iron limitation.</title>
        <authorList>
            <person name="Lommer M."/>
            <person name="Specht M."/>
            <person name="Roy A.S."/>
            <person name="Kraemer L."/>
            <person name="Andreson R."/>
            <person name="Gutowska M.A."/>
            <person name="Wolf J."/>
            <person name="Bergner S.V."/>
            <person name="Schilhabel M.B."/>
            <person name="Klostermeier U.C."/>
            <person name="Beiko R.G."/>
            <person name="Rosenstiel P."/>
            <person name="Hippler M."/>
            <person name="Laroche J."/>
        </authorList>
    </citation>
    <scope>NUCLEOTIDE SEQUENCE [LARGE SCALE GENOMIC DNA]</scope>
    <source>
        <strain evidence="2 3">CCMP1005</strain>
    </source>
</reference>
<feature type="region of interest" description="Disordered" evidence="1">
    <location>
        <begin position="387"/>
        <end position="418"/>
    </location>
</feature>
<feature type="compositionally biased region" description="Polar residues" evidence="1">
    <location>
        <begin position="562"/>
        <end position="572"/>
    </location>
</feature>
<protein>
    <submittedName>
        <fullName evidence="2">Uncharacterized protein</fullName>
    </submittedName>
</protein>
<gene>
    <name evidence="2" type="ORF">THAOC_17472</name>
</gene>
<feature type="region of interest" description="Disordered" evidence="1">
    <location>
        <begin position="221"/>
        <end position="262"/>
    </location>
</feature>
<evidence type="ECO:0000313" key="3">
    <source>
        <dbReference type="Proteomes" id="UP000266841"/>
    </source>
</evidence>
<dbReference type="EMBL" id="AGNL01019288">
    <property type="protein sequence ID" value="EJK61949.1"/>
    <property type="molecule type" value="Genomic_DNA"/>
</dbReference>
<accession>K0SAF1</accession>
<feature type="region of interest" description="Disordered" evidence="1">
    <location>
        <begin position="36"/>
        <end position="63"/>
    </location>
</feature>
<feature type="compositionally biased region" description="Polar residues" evidence="1">
    <location>
        <begin position="654"/>
        <end position="675"/>
    </location>
</feature>
<feature type="compositionally biased region" description="Polar residues" evidence="1">
    <location>
        <begin position="228"/>
        <end position="255"/>
    </location>
</feature>
<feature type="region of interest" description="Disordered" evidence="1">
    <location>
        <begin position="611"/>
        <end position="716"/>
    </location>
</feature>
<keyword evidence="3" id="KW-1185">Reference proteome</keyword>
<organism evidence="2 3">
    <name type="scientific">Thalassiosira oceanica</name>
    <name type="common">Marine diatom</name>
    <dbReference type="NCBI Taxonomy" id="159749"/>
    <lineage>
        <taxon>Eukaryota</taxon>
        <taxon>Sar</taxon>
        <taxon>Stramenopiles</taxon>
        <taxon>Ochrophyta</taxon>
        <taxon>Bacillariophyta</taxon>
        <taxon>Coscinodiscophyceae</taxon>
        <taxon>Thalassiosirophycidae</taxon>
        <taxon>Thalassiosirales</taxon>
        <taxon>Thalassiosiraceae</taxon>
        <taxon>Thalassiosira</taxon>
    </lineage>
</organism>
<dbReference type="AlphaFoldDB" id="K0SAF1"/>
<sequence>MSNRRRPPAAVGKPSFAYFPVDYLLHDVCRPDEPTDFPDLFLPDATSPERSEDHGPKRRNPRNRAVRLASTEMDFFDIVLAGNQFWPRNYEASVTATLAGSEDPIGGESGSNHSSTLTWSLADPSSPFPATVATAPPEATRQSDLRAKFNRLNTDQLFIALRAIAPAEDEEIEEERKKTNDCTDRDSYLMFLLRLRLSYFNAEQLSIALRAVARAEKEKKMKKKKNNIHLQPGNTDRCHGNSSATNASADCQPTVPSRWPRNTDRCHGNSSVTNASADCQPTVPSLLPRLRTDAPPWSPSANEDGPLFPRHCLLTAAEGGGTEASEPPNYQVDARPSAHQTIISEDTPIAPPTDLQTTDANPCASQPVISHQAAEIDAPILRTVTYEDDESVNEPNPCERAGTSDALPNPTEARNTTTDNADDHIAHFIQSMEMILDDEFKEFLQIASDICTTLDGRIQAAQCTTDPECELNDCNMPTAELLHQLSQPASTLHHPTYKPGDPLDPELPGTEPPHHRLHNFPAGLAEDIMSFSRHSLRPAFANDTHHHVSTGLPVPICPVSEPTGSSLQVQDGNNNNVPPPTTSTTKPIADDDFTRIGGPQRIEYTNAPTIGENNVHQNTCNESGPQESHGPRARNHRRNIRRRMKRKAARLSRQQVGTSGEDNAQNFARSASKPQGSHGPRARNHQRNIGRRNKCEAARMGSQAQKKTHAMSSERADNRVQLLTKKASKSSGMGIYHAGYTALPEEKVNTHFRDEQHKCWANFARKKTHVTSSGEADNQDKLSKKKVDKPSGMETYYSGYTNISDERVRKLIRDELRLTALGQCTLSNWFQSASNPTSGIYYAGSTVLPEERSKSLCV</sequence>
<name>K0SAF1_THAOC</name>
<feature type="compositionally biased region" description="Basic residues" evidence="1">
    <location>
        <begin position="631"/>
        <end position="650"/>
    </location>
</feature>
<feature type="compositionally biased region" description="Basic residues" evidence="1">
    <location>
        <begin position="680"/>
        <end position="692"/>
    </location>
</feature>
<evidence type="ECO:0000313" key="2">
    <source>
        <dbReference type="EMBL" id="EJK61949.1"/>
    </source>
</evidence>
<feature type="region of interest" description="Disordered" evidence="1">
    <location>
        <begin position="560"/>
        <end position="592"/>
    </location>
</feature>
<proteinExistence type="predicted"/>
<evidence type="ECO:0000256" key="1">
    <source>
        <dbReference type="SAM" id="MobiDB-lite"/>
    </source>
</evidence>